<proteinExistence type="predicted"/>
<gene>
    <name evidence="3" type="ORF">PLOB_00008549</name>
</gene>
<evidence type="ECO:0000313" key="3">
    <source>
        <dbReference type="EMBL" id="CAH3046409.1"/>
    </source>
</evidence>
<keyword evidence="2" id="KW-0732">Signal</keyword>
<keyword evidence="4" id="KW-1185">Reference proteome</keyword>
<accession>A0ABN8NA28</accession>
<sequence>MLPRPIIAITLVVAFISQGGSGQSTSLTPTLSLTPSSMSTQSTSSQNMSAATTSATTSMNPTSVTTTAVPPKKTCGWVGTLWKKSWDSMYENNKQFISNTTEKLQMFLEHGFFNDSSKYGNVTVSGLKLNDKDGYVYVEFRLCLVVIKKDAGFLEDVIKMWKKFGKESVTEQEFQAGGHFVTFGDWKAMDGECSKCSSGGAGPITVERECKPKTAEYSCDGLKTMMESQDCLKYCDSSAATRKFTSVFLWLGVLISFSTSFTIWE</sequence>
<reference evidence="3 4" key="1">
    <citation type="submission" date="2022-05" db="EMBL/GenBank/DDBJ databases">
        <authorList>
            <consortium name="Genoscope - CEA"/>
            <person name="William W."/>
        </authorList>
    </citation>
    <scope>NUCLEOTIDE SEQUENCE [LARGE SCALE GENOMIC DNA]</scope>
</reference>
<evidence type="ECO:0000256" key="2">
    <source>
        <dbReference type="SAM" id="SignalP"/>
    </source>
</evidence>
<feature type="region of interest" description="Disordered" evidence="1">
    <location>
        <begin position="20"/>
        <end position="67"/>
    </location>
</feature>
<name>A0ABN8NA28_9CNID</name>
<feature type="signal peptide" evidence="2">
    <location>
        <begin position="1"/>
        <end position="22"/>
    </location>
</feature>
<feature type="compositionally biased region" description="Low complexity" evidence="1">
    <location>
        <begin position="23"/>
        <end position="67"/>
    </location>
</feature>
<dbReference type="EMBL" id="CALNXK010000014">
    <property type="protein sequence ID" value="CAH3046409.1"/>
    <property type="molecule type" value="Genomic_DNA"/>
</dbReference>
<comment type="caution">
    <text evidence="3">The sequence shown here is derived from an EMBL/GenBank/DDBJ whole genome shotgun (WGS) entry which is preliminary data.</text>
</comment>
<evidence type="ECO:0000313" key="4">
    <source>
        <dbReference type="Proteomes" id="UP001159405"/>
    </source>
</evidence>
<protein>
    <submittedName>
        <fullName evidence="3">Uncharacterized protein</fullName>
    </submittedName>
</protein>
<evidence type="ECO:0000256" key="1">
    <source>
        <dbReference type="SAM" id="MobiDB-lite"/>
    </source>
</evidence>
<organism evidence="3 4">
    <name type="scientific">Porites lobata</name>
    <dbReference type="NCBI Taxonomy" id="104759"/>
    <lineage>
        <taxon>Eukaryota</taxon>
        <taxon>Metazoa</taxon>
        <taxon>Cnidaria</taxon>
        <taxon>Anthozoa</taxon>
        <taxon>Hexacorallia</taxon>
        <taxon>Scleractinia</taxon>
        <taxon>Fungiina</taxon>
        <taxon>Poritidae</taxon>
        <taxon>Porites</taxon>
    </lineage>
</organism>
<feature type="chain" id="PRO_5045311592" evidence="2">
    <location>
        <begin position="23"/>
        <end position="265"/>
    </location>
</feature>
<dbReference type="Proteomes" id="UP001159405">
    <property type="component" value="Unassembled WGS sequence"/>
</dbReference>